<proteinExistence type="predicted"/>
<dbReference type="Proteomes" id="UP000266328">
    <property type="component" value="Unassembled WGS sequence"/>
</dbReference>
<reference evidence="2 3" key="1">
    <citation type="submission" date="2018-09" db="EMBL/GenBank/DDBJ databases">
        <title>Discovery and Ecogenomic Context for Candidatus Cryosericales, a Global Caldiserica Order Active in Thawing Permafrost.</title>
        <authorList>
            <person name="Martinez M.A."/>
            <person name="Woodcroft B.J."/>
            <person name="Ignacio Espinoza J.C."/>
            <person name="Zayed A."/>
            <person name="Singleton C.M."/>
            <person name="Boyd J."/>
            <person name="Li Y.-F."/>
            <person name="Purvine S."/>
            <person name="Maughan H."/>
            <person name="Hodgkins S.B."/>
            <person name="Anderson D."/>
            <person name="Sederholm M."/>
            <person name="Temperton B."/>
            <person name="Saleska S.R."/>
            <person name="Tyson G.W."/>
            <person name="Rich V.I."/>
        </authorList>
    </citation>
    <scope>NUCLEOTIDE SEQUENCE [LARGE SCALE GENOMIC DNA]</scope>
    <source>
        <strain evidence="2 3">SMC7</strain>
    </source>
</reference>
<dbReference type="SUPFAM" id="SSF55383">
    <property type="entry name" value="Copper amine oxidase, domain N"/>
    <property type="match status" value="1"/>
</dbReference>
<evidence type="ECO:0000259" key="1">
    <source>
        <dbReference type="Pfam" id="PF07833"/>
    </source>
</evidence>
<evidence type="ECO:0000313" key="3">
    <source>
        <dbReference type="Proteomes" id="UP000266328"/>
    </source>
</evidence>
<keyword evidence="3" id="KW-1185">Reference proteome</keyword>
<comment type="caution">
    <text evidence="2">The sequence shown here is derived from an EMBL/GenBank/DDBJ whole genome shotgun (WGS) entry which is preliminary data.</text>
</comment>
<feature type="domain" description="Copper amine oxidase-like N-terminal" evidence="1">
    <location>
        <begin position="2"/>
        <end position="36"/>
    </location>
</feature>
<name>A0A398CVM7_9BACT</name>
<organism evidence="2 3">
    <name type="scientific">Candidatus Cryosericum terrychapinii</name>
    <dbReference type="NCBI Taxonomy" id="2290919"/>
    <lineage>
        <taxon>Bacteria</taxon>
        <taxon>Pseudomonadati</taxon>
        <taxon>Caldisericota/Cryosericota group</taxon>
        <taxon>Candidatus Cryosericota</taxon>
        <taxon>Candidatus Cryosericia</taxon>
        <taxon>Candidatus Cryosericales</taxon>
        <taxon>Candidatus Cryosericaceae</taxon>
        <taxon>Candidatus Cryosericum</taxon>
    </lineage>
</organism>
<sequence length="37" mass="4189">EIISSRTMLPLRFISENLGCSIVWVDATKTITITYES</sequence>
<feature type="non-terminal residue" evidence="2">
    <location>
        <position position="1"/>
    </location>
</feature>
<dbReference type="InterPro" id="IPR036582">
    <property type="entry name" value="Mao_N_sf"/>
</dbReference>
<dbReference type="EMBL" id="QXIS01000019">
    <property type="protein sequence ID" value="RIE06240.1"/>
    <property type="molecule type" value="Genomic_DNA"/>
</dbReference>
<evidence type="ECO:0000313" key="2">
    <source>
        <dbReference type="EMBL" id="RIE06240.1"/>
    </source>
</evidence>
<protein>
    <submittedName>
        <fullName evidence="2">Copper amine oxidase N-terminal domain-containing protein</fullName>
    </submittedName>
</protein>
<gene>
    <name evidence="2" type="ORF">SMC7_03250</name>
</gene>
<dbReference type="Pfam" id="PF07833">
    <property type="entry name" value="Cu_amine_oxidN1"/>
    <property type="match status" value="1"/>
</dbReference>
<dbReference type="InterPro" id="IPR012854">
    <property type="entry name" value="Cu_amine_oxidase-like_N"/>
</dbReference>
<dbReference type="Gene3D" id="3.30.457.10">
    <property type="entry name" value="Copper amine oxidase-like, N-terminal domain"/>
    <property type="match status" value="1"/>
</dbReference>
<dbReference type="AlphaFoldDB" id="A0A398CVM7"/>
<accession>A0A398CVM7</accession>